<dbReference type="InterPro" id="IPR036705">
    <property type="entry name" value="Ribosyl_crysJ1_sf"/>
</dbReference>
<accession>A0A8S3JVN9</accession>
<comment type="caution">
    <text evidence="1">The sequence shown here is derived from an EMBL/GenBank/DDBJ whole genome shotgun (WGS) entry which is preliminary data.</text>
</comment>
<evidence type="ECO:0000313" key="1">
    <source>
        <dbReference type="EMBL" id="CAF5221092.1"/>
    </source>
</evidence>
<dbReference type="AlphaFoldDB" id="A0A8S3JVN9"/>
<dbReference type="SUPFAM" id="SSF101478">
    <property type="entry name" value="ADP-ribosylglycohydrolase"/>
    <property type="match status" value="1"/>
</dbReference>
<dbReference type="EMBL" id="CAJOBJ010366066">
    <property type="protein sequence ID" value="CAF5221092.1"/>
    <property type="molecule type" value="Genomic_DNA"/>
</dbReference>
<dbReference type="Pfam" id="PF03747">
    <property type="entry name" value="ADP_ribosyl_GH"/>
    <property type="match status" value="1"/>
</dbReference>
<feature type="non-terminal residue" evidence="1">
    <location>
        <position position="1"/>
    </location>
</feature>
<reference evidence="1" key="1">
    <citation type="submission" date="2021-02" db="EMBL/GenBank/DDBJ databases">
        <authorList>
            <person name="Nowell W R."/>
        </authorList>
    </citation>
    <scope>NUCLEOTIDE SEQUENCE</scope>
</reference>
<name>A0A8S3JVN9_9BILA</name>
<dbReference type="Proteomes" id="UP000681720">
    <property type="component" value="Unassembled WGS sequence"/>
</dbReference>
<dbReference type="Gene3D" id="1.10.4080.10">
    <property type="entry name" value="ADP-ribosylation/Crystallin J1"/>
    <property type="match status" value="1"/>
</dbReference>
<organism evidence="1 2">
    <name type="scientific">Rotaria magnacalcarata</name>
    <dbReference type="NCBI Taxonomy" id="392030"/>
    <lineage>
        <taxon>Eukaryota</taxon>
        <taxon>Metazoa</taxon>
        <taxon>Spiralia</taxon>
        <taxon>Gnathifera</taxon>
        <taxon>Rotifera</taxon>
        <taxon>Eurotatoria</taxon>
        <taxon>Bdelloidea</taxon>
        <taxon>Philodinida</taxon>
        <taxon>Philodinidae</taxon>
        <taxon>Rotaria</taxon>
    </lineage>
</organism>
<feature type="non-terminal residue" evidence="1">
    <location>
        <position position="181"/>
    </location>
</feature>
<dbReference type="InterPro" id="IPR005502">
    <property type="entry name" value="Ribosyl_crysJ1"/>
</dbReference>
<protein>
    <submittedName>
        <fullName evidence="1">Uncharacterized protein</fullName>
    </submittedName>
</protein>
<gene>
    <name evidence="1" type="ORF">GIL414_LOCUS84373</name>
</gene>
<sequence>LAASLIVKGCSDSYDQFERYKRWFKDGYMSSTGTCFDIGNSTRQAIIEFDRRQKRIMRELNIEEDTLRDAQSNERVKNKYLEVHGTVEHGASDSAGNGALMRLAPIPAFFFRTYTGVKNCIENATRLTHGDERAIDACKFYAGLIWHAIDEVEAIAEGSYKEKKKGYDDGIRGKGFVLDSL</sequence>
<proteinExistence type="predicted"/>
<evidence type="ECO:0000313" key="2">
    <source>
        <dbReference type="Proteomes" id="UP000681720"/>
    </source>
</evidence>